<dbReference type="EMBL" id="SJZI01000008">
    <property type="protein sequence ID" value="TCJ17826.1"/>
    <property type="molecule type" value="Genomic_DNA"/>
</dbReference>
<evidence type="ECO:0000313" key="2">
    <source>
        <dbReference type="EMBL" id="TCJ17826.1"/>
    </source>
</evidence>
<dbReference type="Proteomes" id="UP000295334">
    <property type="component" value="Unassembled WGS sequence"/>
</dbReference>
<dbReference type="AlphaFoldDB" id="A0A4R1BKG8"/>
<accession>A0A4R1BKG8</accession>
<name>A0A4R1BKG8_9BACT</name>
<feature type="compositionally biased region" description="Basic and acidic residues" evidence="1">
    <location>
        <begin position="41"/>
        <end position="61"/>
    </location>
</feature>
<evidence type="ECO:0000256" key="1">
    <source>
        <dbReference type="SAM" id="MobiDB-lite"/>
    </source>
</evidence>
<dbReference type="OrthoDB" id="681122at2"/>
<evidence type="ECO:0000313" key="3">
    <source>
        <dbReference type="Proteomes" id="UP000295334"/>
    </source>
</evidence>
<comment type="caution">
    <text evidence="2">The sequence shown here is derived from an EMBL/GenBank/DDBJ whole genome shotgun (WGS) entry which is preliminary data.</text>
</comment>
<organism evidence="2 3">
    <name type="scientific">Flaviaesturariibacter flavus</name>
    <dbReference type="NCBI Taxonomy" id="2502780"/>
    <lineage>
        <taxon>Bacteria</taxon>
        <taxon>Pseudomonadati</taxon>
        <taxon>Bacteroidota</taxon>
        <taxon>Chitinophagia</taxon>
        <taxon>Chitinophagales</taxon>
        <taxon>Chitinophagaceae</taxon>
        <taxon>Flaviaestuariibacter</taxon>
    </lineage>
</organism>
<dbReference type="RefSeq" id="WP_131448021.1">
    <property type="nucleotide sequence ID" value="NZ_SJZI01000008.1"/>
</dbReference>
<reference evidence="2 3" key="1">
    <citation type="submission" date="2019-03" db="EMBL/GenBank/DDBJ databases">
        <authorList>
            <person name="Kim M.K.M."/>
        </authorList>
    </citation>
    <scope>NUCLEOTIDE SEQUENCE [LARGE SCALE GENOMIC DNA]</scope>
    <source>
        <strain evidence="2 3">17J68-12</strain>
    </source>
</reference>
<sequence>MDKPLTNHMGLPNEPGYNDNLPDMTPRREGGMESFAESDPSDPRNDEKVIANRSESERTEAPGDAAGDNSAPRSSEDSDSSR</sequence>
<feature type="region of interest" description="Disordered" evidence="1">
    <location>
        <begin position="1"/>
        <end position="82"/>
    </location>
</feature>
<proteinExistence type="predicted"/>
<gene>
    <name evidence="2" type="ORF">EPD60_06485</name>
</gene>
<keyword evidence="3" id="KW-1185">Reference proteome</keyword>
<protein>
    <submittedName>
        <fullName evidence="2">Uncharacterized protein</fullName>
    </submittedName>
</protein>